<dbReference type="Gene3D" id="3.10.100.10">
    <property type="entry name" value="Mannose-Binding Protein A, subunit A"/>
    <property type="match status" value="1"/>
</dbReference>
<dbReference type="InterPro" id="IPR016186">
    <property type="entry name" value="C-type_lectin-like/link_sf"/>
</dbReference>
<feature type="domain" description="C-type lectin" evidence="2">
    <location>
        <begin position="57"/>
        <end position="186"/>
    </location>
</feature>
<dbReference type="InterPro" id="IPR016187">
    <property type="entry name" value="CTDL_fold"/>
</dbReference>
<feature type="signal peptide" evidence="1">
    <location>
        <begin position="1"/>
        <end position="17"/>
    </location>
</feature>
<dbReference type="PROSITE" id="PS50041">
    <property type="entry name" value="C_TYPE_LECTIN_2"/>
    <property type="match status" value="1"/>
</dbReference>
<keyword evidence="1" id="KW-0732">Signal</keyword>
<name>A0AA36H045_CYLNA</name>
<evidence type="ECO:0000259" key="2">
    <source>
        <dbReference type="PROSITE" id="PS50041"/>
    </source>
</evidence>
<dbReference type="AlphaFoldDB" id="A0AA36H045"/>
<dbReference type="SMART" id="SM00034">
    <property type="entry name" value="CLECT"/>
    <property type="match status" value="1"/>
</dbReference>
<dbReference type="Pfam" id="PF00059">
    <property type="entry name" value="Lectin_C"/>
    <property type="match status" value="1"/>
</dbReference>
<keyword evidence="4" id="KW-1185">Reference proteome</keyword>
<reference evidence="3" key="1">
    <citation type="submission" date="2023-07" db="EMBL/GenBank/DDBJ databases">
        <authorList>
            <consortium name="CYATHOMIX"/>
        </authorList>
    </citation>
    <scope>NUCLEOTIDE SEQUENCE</scope>
    <source>
        <strain evidence="3">N/A</strain>
    </source>
</reference>
<dbReference type="EMBL" id="CATQJL010000305">
    <property type="protein sequence ID" value="CAJ0601350.1"/>
    <property type="molecule type" value="Genomic_DNA"/>
</dbReference>
<dbReference type="Proteomes" id="UP001176961">
    <property type="component" value="Unassembled WGS sequence"/>
</dbReference>
<accession>A0AA36H045</accession>
<dbReference type="InterPro" id="IPR050111">
    <property type="entry name" value="C-type_lectin/snaclec_domain"/>
</dbReference>
<gene>
    <name evidence="3" type="ORF">CYNAS_LOCUS13333</name>
</gene>
<evidence type="ECO:0000313" key="3">
    <source>
        <dbReference type="EMBL" id="CAJ0601350.1"/>
    </source>
</evidence>
<proteinExistence type="predicted"/>
<evidence type="ECO:0000313" key="4">
    <source>
        <dbReference type="Proteomes" id="UP001176961"/>
    </source>
</evidence>
<dbReference type="PANTHER" id="PTHR22803">
    <property type="entry name" value="MANNOSE, PHOSPHOLIPASE, LECTIN RECEPTOR RELATED"/>
    <property type="match status" value="1"/>
</dbReference>
<evidence type="ECO:0000256" key="1">
    <source>
        <dbReference type="SAM" id="SignalP"/>
    </source>
</evidence>
<dbReference type="InterPro" id="IPR001304">
    <property type="entry name" value="C-type_lectin-like"/>
</dbReference>
<organism evidence="3 4">
    <name type="scientific">Cylicocyclus nassatus</name>
    <name type="common">Nematode worm</name>
    <dbReference type="NCBI Taxonomy" id="53992"/>
    <lineage>
        <taxon>Eukaryota</taxon>
        <taxon>Metazoa</taxon>
        <taxon>Ecdysozoa</taxon>
        <taxon>Nematoda</taxon>
        <taxon>Chromadorea</taxon>
        <taxon>Rhabditida</taxon>
        <taxon>Rhabditina</taxon>
        <taxon>Rhabditomorpha</taxon>
        <taxon>Strongyloidea</taxon>
        <taxon>Strongylidae</taxon>
        <taxon>Cylicocyclus</taxon>
    </lineage>
</organism>
<protein>
    <recommendedName>
        <fullName evidence="2">C-type lectin domain-containing protein</fullName>
    </recommendedName>
</protein>
<dbReference type="SUPFAM" id="SSF56436">
    <property type="entry name" value="C-type lectin-like"/>
    <property type="match status" value="1"/>
</dbReference>
<comment type="caution">
    <text evidence="3">The sequence shown here is derived from an EMBL/GenBank/DDBJ whole genome shotgun (WGS) entry which is preliminary data.</text>
</comment>
<sequence length="201" mass="22912">MHVMKFLLYILIPLSEAFISLTKHFSRGLHQTRSLARFNESNAGPGHCESKWTYFNETNACYKNFFWSTFNAAESLCKTVGGHLTSIHSFEENSFVAEMSKSGNRLTDSAQATWIGLVRSDYLNSNWNSSLTVKWVWTDGTKVDFLAWAPNKPNAKGSERCALLYSDPHANSAYALWYEKWNGFTCIPNLRSFVCKKMALH</sequence>
<feature type="chain" id="PRO_5041268966" description="C-type lectin domain-containing protein" evidence="1">
    <location>
        <begin position="18"/>
        <end position="201"/>
    </location>
</feature>
<dbReference type="CDD" id="cd00037">
    <property type="entry name" value="CLECT"/>
    <property type="match status" value="1"/>
</dbReference>